<evidence type="ECO:0000256" key="1">
    <source>
        <dbReference type="SAM" id="MobiDB-lite"/>
    </source>
</evidence>
<evidence type="ECO:0000313" key="3">
    <source>
        <dbReference type="Proteomes" id="UP001497644"/>
    </source>
</evidence>
<feature type="region of interest" description="Disordered" evidence="1">
    <location>
        <begin position="50"/>
        <end position="70"/>
    </location>
</feature>
<dbReference type="Proteomes" id="UP001497644">
    <property type="component" value="Chromosome 12"/>
</dbReference>
<gene>
    <name evidence="2" type="ORF">LPLAT_LOCUS3067</name>
</gene>
<proteinExistence type="predicted"/>
<protein>
    <submittedName>
        <fullName evidence="2">Uncharacterized protein</fullName>
    </submittedName>
</protein>
<evidence type="ECO:0000313" key="2">
    <source>
        <dbReference type="EMBL" id="CAL1676973.1"/>
    </source>
</evidence>
<dbReference type="EMBL" id="OZ034835">
    <property type="protein sequence ID" value="CAL1676973.1"/>
    <property type="molecule type" value="Genomic_DNA"/>
</dbReference>
<organism evidence="2 3">
    <name type="scientific">Lasius platythorax</name>
    <dbReference type="NCBI Taxonomy" id="488582"/>
    <lineage>
        <taxon>Eukaryota</taxon>
        <taxon>Metazoa</taxon>
        <taxon>Ecdysozoa</taxon>
        <taxon>Arthropoda</taxon>
        <taxon>Hexapoda</taxon>
        <taxon>Insecta</taxon>
        <taxon>Pterygota</taxon>
        <taxon>Neoptera</taxon>
        <taxon>Endopterygota</taxon>
        <taxon>Hymenoptera</taxon>
        <taxon>Apocrita</taxon>
        <taxon>Aculeata</taxon>
        <taxon>Formicoidea</taxon>
        <taxon>Formicidae</taxon>
        <taxon>Formicinae</taxon>
        <taxon>Lasius</taxon>
        <taxon>Lasius</taxon>
    </lineage>
</organism>
<keyword evidence="3" id="KW-1185">Reference proteome</keyword>
<name>A0AAV2NAQ7_9HYME</name>
<reference evidence="2" key="1">
    <citation type="submission" date="2024-04" db="EMBL/GenBank/DDBJ databases">
        <authorList>
            <consortium name="Molecular Ecology Group"/>
        </authorList>
    </citation>
    <scope>NUCLEOTIDE SEQUENCE</scope>
</reference>
<dbReference type="AlphaFoldDB" id="A0AAV2NAQ7"/>
<accession>A0AAV2NAQ7</accession>
<sequence length="103" mass="11885">MDNGIFFSNINAQQYPRTNPPFFLCLRVYQKPPILAVFTKKRNLFVRQINKTSSSSERSRRAPPAVNSTFPLMRQKPDRIARCVFHDVESIGAPEPPIVFRGY</sequence>